<feature type="compositionally biased region" description="Low complexity" evidence="1">
    <location>
        <begin position="242"/>
        <end position="255"/>
    </location>
</feature>
<name>A0ABM0M5U5_SACKO</name>
<dbReference type="Proteomes" id="UP000694865">
    <property type="component" value="Unplaced"/>
</dbReference>
<evidence type="ECO:0000313" key="3">
    <source>
        <dbReference type="Proteomes" id="UP000694865"/>
    </source>
</evidence>
<feature type="compositionally biased region" description="Polar residues" evidence="1">
    <location>
        <begin position="146"/>
        <end position="163"/>
    </location>
</feature>
<keyword evidence="3" id="KW-1185">Reference proteome</keyword>
<feature type="region of interest" description="Disordered" evidence="1">
    <location>
        <begin position="231"/>
        <end position="284"/>
    </location>
</feature>
<keyword evidence="2" id="KW-1133">Transmembrane helix</keyword>
<evidence type="ECO:0000256" key="2">
    <source>
        <dbReference type="SAM" id="Phobius"/>
    </source>
</evidence>
<feature type="transmembrane region" description="Helical" evidence="2">
    <location>
        <begin position="60"/>
        <end position="85"/>
    </location>
</feature>
<gene>
    <name evidence="4" type="primary">LOC102804547</name>
</gene>
<dbReference type="GeneID" id="102804547"/>
<feature type="compositionally biased region" description="Low complexity" evidence="1">
    <location>
        <begin position="133"/>
        <end position="145"/>
    </location>
</feature>
<accession>A0ABM0M5U5</accession>
<feature type="region of interest" description="Disordered" evidence="1">
    <location>
        <begin position="89"/>
        <end position="167"/>
    </location>
</feature>
<feature type="compositionally biased region" description="Polar residues" evidence="1">
    <location>
        <begin position="231"/>
        <end position="241"/>
    </location>
</feature>
<keyword evidence="2" id="KW-0472">Membrane</keyword>
<organism evidence="3 4">
    <name type="scientific">Saccoglossus kowalevskii</name>
    <name type="common">Acorn worm</name>
    <dbReference type="NCBI Taxonomy" id="10224"/>
    <lineage>
        <taxon>Eukaryota</taxon>
        <taxon>Metazoa</taxon>
        <taxon>Hemichordata</taxon>
        <taxon>Enteropneusta</taxon>
        <taxon>Harrimaniidae</taxon>
        <taxon>Saccoglossus</taxon>
    </lineage>
</organism>
<feature type="compositionally biased region" description="Low complexity" evidence="1">
    <location>
        <begin position="270"/>
        <end position="284"/>
    </location>
</feature>
<feature type="region of interest" description="Disordered" evidence="1">
    <location>
        <begin position="1"/>
        <end position="23"/>
    </location>
</feature>
<feature type="region of interest" description="Disordered" evidence="1">
    <location>
        <begin position="194"/>
        <end position="219"/>
    </location>
</feature>
<proteinExistence type="predicted"/>
<evidence type="ECO:0000256" key="1">
    <source>
        <dbReference type="SAM" id="MobiDB-lite"/>
    </source>
</evidence>
<protein>
    <submittedName>
        <fullName evidence="4">Mucin-2-like</fullName>
    </submittedName>
</protein>
<evidence type="ECO:0000313" key="4">
    <source>
        <dbReference type="RefSeq" id="XP_006815386.1"/>
    </source>
</evidence>
<dbReference type="RefSeq" id="XP_006815386.1">
    <property type="nucleotide sequence ID" value="XM_006815323.1"/>
</dbReference>
<keyword evidence="2" id="KW-0812">Transmembrane</keyword>
<feature type="compositionally biased region" description="Polar residues" evidence="1">
    <location>
        <begin position="90"/>
        <end position="132"/>
    </location>
</feature>
<reference evidence="4" key="1">
    <citation type="submission" date="2025-08" db="UniProtKB">
        <authorList>
            <consortium name="RefSeq"/>
        </authorList>
    </citation>
    <scope>IDENTIFICATION</scope>
    <source>
        <tissue evidence="4">Testes</tissue>
    </source>
</reference>
<sequence length="447" mass="46420">MAAANGTEDAMAETGGLDIDPEEIQERGKQLYKLIKKGKDFANNGKDNLRNLCCPCTPSVIFGSILAALGVTAVVGTITAVVIVTGQNGAGNSSMELSTPSLVPQSTTSNELYTSTDHSTNLPSSKGTTAEFPTSPVPTSLSPTSEHVQISTVGSTSQLSSTAGGPLTSSISSTILTTESISTDITMVSTSGTTNNLVQTSSTASDASNEPTTKNASPISTAEMISTLMTEQISTKLPPSQTTETEIPTEMTTITSNSPTTSRRHGSSHAATSPQPFTTFTPFRPATIPQTTTHSITTAKEYTTFTPFLPATVPPITTPFTTDNSCSPTCDGVCSLQNVLSCPCSGASCDYVPIGCFADTINRAIATLEGTDSRLDGAYRYRTNPIEKCAAVARDNGYGMFAIQNGGWCASSCTACQTYDIYGPSAACTGSGKGGSFANDVYIFVDP</sequence>